<evidence type="ECO:0000313" key="3">
    <source>
        <dbReference type="EMBL" id="KAJ4117569.1"/>
    </source>
</evidence>
<dbReference type="EMBL" id="JAOQBH010000024">
    <property type="protein sequence ID" value="KAJ4117569.1"/>
    <property type="molecule type" value="Genomic_DNA"/>
</dbReference>
<keyword evidence="1" id="KW-0175">Coiled coil</keyword>
<dbReference type="Proteomes" id="UP001152024">
    <property type="component" value="Unassembled WGS sequence"/>
</dbReference>
<comment type="caution">
    <text evidence="3">The sequence shown here is derived from an EMBL/GenBank/DDBJ whole genome shotgun (WGS) entry which is preliminary data.</text>
</comment>
<feature type="coiled-coil region" evidence="1">
    <location>
        <begin position="379"/>
        <end position="416"/>
    </location>
</feature>
<organism evidence="3 4">
    <name type="scientific">Fusarium equiseti</name>
    <name type="common">Fusarium scirpi</name>
    <dbReference type="NCBI Taxonomy" id="61235"/>
    <lineage>
        <taxon>Eukaryota</taxon>
        <taxon>Fungi</taxon>
        <taxon>Dikarya</taxon>
        <taxon>Ascomycota</taxon>
        <taxon>Pezizomycotina</taxon>
        <taxon>Sordariomycetes</taxon>
        <taxon>Hypocreomycetidae</taxon>
        <taxon>Hypocreales</taxon>
        <taxon>Nectriaceae</taxon>
        <taxon>Fusarium</taxon>
        <taxon>Fusarium incarnatum-equiseti species complex</taxon>
    </lineage>
</organism>
<evidence type="ECO:0000313" key="4">
    <source>
        <dbReference type="Proteomes" id="UP001152024"/>
    </source>
</evidence>
<accession>A0ABQ8QZI3</accession>
<evidence type="ECO:0000256" key="2">
    <source>
        <dbReference type="SAM" id="MobiDB-lite"/>
    </source>
</evidence>
<feature type="compositionally biased region" description="Polar residues" evidence="2">
    <location>
        <begin position="600"/>
        <end position="612"/>
    </location>
</feature>
<name>A0ABQ8QZI3_FUSEQ</name>
<protein>
    <submittedName>
        <fullName evidence="3">Uncharacterized protein</fullName>
    </submittedName>
</protein>
<evidence type="ECO:0000256" key="1">
    <source>
        <dbReference type="SAM" id="Coils"/>
    </source>
</evidence>
<gene>
    <name evidence="3" type="ORF">NW768_010934</name>
</gene>
<proteinExistence type="predicted"/>
<reference evidence="3" key="1">
    <citation type="submission" date="2022-09" db="EMBL/GenBank/DDBJ databases">
        <title>Fusarium specimens isolated from Avocado Roots.</title>
        <authorList>
            <person name="Stajich J."/>
            <person name="Roper C."/>
            <person name="Heimlech-Rivalta G."/>
        </authorList>
    </citation>
    <scope>NUCLEOTIDE SEQUENCE</scope>
    <source>
        <strain evidence="3">CF00095</strain>
    </source>
</reference>
<feature type="region of interest" description="Disordered" evidence="2">
    <location>
        <begin position="136"/>
        <end position="173"/>
    </location>
</feature>
<keyword evidence="4" id="KW-1185">Reference proteome</keyword>
<feature type="coiled-coil region" evidence="1">
    <location>
        <begin position="292"/>
        <end position="326"/>
    </location>
</feature>
<feature type="region of interest" description="Disordered" evidence="2">
    <location>
        <begin position="567"/>
        <end position="612"/>
    </location>
</feature>
<sequence length="612" mass="68774">MPSLSVPSPYDEYPKPTIATFRRFHELTNEWPWELVEYFEPHRWSKSLTQQFYNLIKNDLPRSSTTLNDLVNYLFDRSAEHPMQKYRCILSSKTIKQATDWLAGQRQGSFRFRAQRLSRRGGALPSLSRSSLASRARIAGSRSVTPEAIQASDDNEVAPDEQASSSVPQKNAPMAKKRLMVHINLQRKPAGGSITVEGDEADQIATQGFASIGQPSASYSNLHTGLQTPVGESGCAQEAPFEGVSFRSWEDAQEAYDLYIKGQVTTVGITIRRSKEEIESTRLRHHARVQKILQETTVKDQIESNIAKAQEEVRRKEAELVTNVKRLRQARLYAASNPDGAAAAASAAEQARRVLRELDAGNVNISTEKKRLADKVAEIKMTEAQAATLSDLLIQLEEKKESQEKDERDLNILRRLISMGPKLVDFIEELLGGQDIEEWSKQKLQEAKQSRVKLASVSRPFLQKASPPPFKHLNLFHHNSSSILDSMNNGNAPPDYPPPPDVSEFADALEYANAMRDYYAAREVFWRDEAAYYKKKHAESLAEGKDVREEVAQASLLVKRLEAEAVKKQAKEAKEAEKKKKAEEKKTEKEENVDVIQPPSAGSKSIKLTFSQ</sequence>
<feature type="compositionally biased region" description="Basic and acidic residues" evidence="2">
    <location>
        <begin position="567"/>
        <end position="592"/>
    </location>
</feature>